<dbReference type="NCBIfam" id="TIGR00055">
    <property type="entry name" value="uppS"/>
    <property type="match status" value="1"/>
</dbReference>
<dbReference type="Proteomes" id="UP000199045">
    <property type="component" value="Unassembled WGS sequence"/>
</dbReference>
<comment type="function">
    <text evidence="2">Catalyzes the condensation of isopentenyl diphosphate (IPP) with allylic pyrophosphates generating different type of terpenoids.</text>
</comment>
<dbReference type="PROSITE" id="PS01066">
    <property type="entry name" value="UPP_SYNTHASE"/>
    <property type="match status" value="1"/>
</dbReference>
<comment type="cofactor">
    <cofactor evidence="2">
        <name>Mg(2+)</name>
        <dbReference type="ChEBI" id="CHEBI:18420"/>
    </cofactor>
    <text evidence="2">Binds 2 magnesium ions per subunit.</text>
</comment>
<evidence type="ECO:0000256" key="2">
    <source>
        <dbReference type="HAMAP-Rule" id="MF_01139"/>
    </source>
</evidence>
<feature type="binding site" evidence="2">
    <location>
        <position position="34"/>
    </location>
    <ligand>
        <name>substrate</name>
    </ligand>
</feature>
<dbReference type="FunFam" id="3.40.1180.10:FF:000001">
    <property type="entry name" value="(2E,6E)-farnesyl-diphosphate-specific ditrans,polycis-undecaprenyl-diphosphate synthase"/>
    <property type="match status" value="1"/>
</dbReference>
<proteinExistence type="inferred from homology"/>
<evidence type="ECO:0000256" key="1">
    <source>
        <dbReference type="ARBA" id="ARBA00022679"/>
    </source>
</evidence>
<dbReference type="STRING" id="104663.SAMN04488121_104365"/>
<evidence type="ECO:0000313" key="3">
    <source>
        <dbReference type="EMBL" id="SDG46532.1"/>
    </source>
</evidence>
<protein>
    <recommendedName>
        <fullName evidence="2">Isoprenyl transferase</fullName>
        <ecNumber evidence="2">2.5.1.-</ecNumber>
    </recommendedName>
</protein>
<dbReference type="NCBIfam" id="NF011405">
    <property type="entry name" value="PRK14830.1"/>
    <property type="match status" value="1"/>
</dbReference>
<evidence type="ECO:0000313" key="4">
    <source>
        <dbReference type="Proteomes" id="UP000199045"/>
    </source>
</evidence>
<feature type="binding site" evidence="2">
    <location>
        <position position="21"/>
    </location>
    <ligand>
        <name>Mg(2+)</name>
        <dbReference type="ChEBI" id="CHEBI:18420"/>
    </ligand>
</feature>
<dbReference type="PANTHER" id="PTHR10291:SF0">
    <property type="entry name" value="DEHYDRODOLICHYL DIPHOSPHATE SYNTHASE 2"/>
    <property type="match status" value="1"/>
</dbReference>
<feature type="binding site" evidence="2">
    <location>
        <position position="72"/>
    </location>
    <ligand>
        <name>substrate</name>
    </ligand>
</feature>
<dbReference type="InterPro" id="IPR036424">
    <property type="entry name" value="UPP_synth-like_sf"/>
</dbReference>
<comment type="similarity">
    <text evidence="2">Belongs to the UPP synthase family.</text>
</comment>
<sequence>MSLKDKLDLQRLPRHIAIIMDGNGRWAKERGQDRLFGHHEGVESVRNITEACAELGIGYLTLYAFSTENWDRPVYEVNGIMELLVNTIRSEVATLMKNNIRLHVIGDMNMLPGNCKTEMEEAMTMTAQNTGLNLVMALSYSARWEIVNAAKNIAQDVKDGKLAPEAVTPEMWQKYLCTAALPDPELMIRTSGECRISNFLLYQLAYAELYFTDTRWPDFRKEHLYEAILNYQNRERRFGKTSEQIQQNEEIIS</sequence>
<dbReference type="AlphaFoldDB" id="A0A1G7UG41"/>
<feature type="binding site" evidence="2">
    <location>
        <position position="26"/>
    </location>
    <ligand>
        <name>substrate</name>
    </ligand>
</feature>
<dbReference type="CDD" id="cd00475">
    <property type="entry name" value="Cis_IPPS"/>
    <property type="match status" value="1"/>
</dbReference>
<dbReference type="HAMAP" id="MF_01139">
    <property type="entry name" value="ISPT"/>
    <property type="match status" value="1"/>
</dbReference>
<dbReference type="RefSeq" id="WP_176842351.1">
    <property type="nucleotide sequence ID" value="NZ_FNBN01000004.1"/>
</dbReference>
<comment type="subunit">
    <text evidence="2">Homodimer.</text>
</comment>
<feature type="binding site" evidence="2">
    <location>
        <position position="38"/>
    </location>
    <ligand>
        <name>substrate</name>
    </ligand>
</feature>
<feature type="binding site" evidence="2">
    <location>
        <position position="70"/>
    </location>
    <ligand>
        <name>substrate</name>
    </ligand>
</feature>
<dbReference type="PANTHER" id="PTHR10291">
    <property type="entry name" value="DEHYDRODOLICHYL DIPHOSPHATE SYNTHASE FAMILY MEMBER"/>
    <property type="match status" value="1"/>
</dbReference>
<dbReference type="Gene3D" id="3.40.1180.10">
    <property type="entry name" value="Decaprenyl diphosphate synthase-like"/>
    <property type="match status" value="1"/>
</dbReference>
<dbReference type="SUPFAM" id="SSF64005">
    <property type="entry name" value="Undecaprenyl diphosphate synthase"/>
    <property type="match status" value="1"/>
</dbReference>
<name>A0A1G7UG41_CHIFI</name>
<dbReference type="GO" id="GO:0016094">
    <property type="term" value="P:polyprenol biosynthetic process"/>
    <property type="evidence" value="ECO:0007669"/>
    <property type="project" value="TreeGrafter"/>
</dbReference>
<dbReference type="InterPro" id="IPR018520">
    <property type="entry name" value="UPP_synth-like_CS"/>
</dbReference>
<dbReference type="Pfam" id="PF01255">
    <property type="entry name" value="Prenyltransf"/>
    <property type="match status" value="1"/>
</dbReference>
<feature type="binding site" evidence="2">
    <location>
        <begin position="22"/>
        <end position="25"/>
    </location>
    <ligand>
        <name>substrate</name>
    </ligand>
</feature>
<dbReference type="InterPro" id="IPR001441">
    <property type="entry name" value="UPP_synth-like"/>
</dbReference>
<organism evidence="3 4">
    <name type="scientific">Chitinophaga filiformis</name>
    <name type="common">Myxococcus filiformis</name>
    <name type="synonym">Flexibacter filiformis</name>
    <dbReference type="NCBI Taxonomy" id="104663"/>
    <lineage>
        <taxon>Bacteria</taxon>
        <taxon>Pseudomonadati</taxon>
        <taxon>Bacteroidota</taxon>
        <taxon>Chitinophagia</taxon>
        <taxon>Chitinophagales</taxon>
        <taxon>Chitinophagaceae</taxon>
        <taxon>Chitinophaga</taxon>
    </lineage>
</organism>
<gene>
    <name evidence="3" type="ORF">SAMN04488121_104365</name>
</gene>
<reference evidence="3 4" key="1">
    <citation type="submission" date="2016-10" db="EMBL/GenBank/DDBJ databases">
        <authorList>
            <person name="de Groot N.N."/>
        </authorList>
    </citation>
    <scope>NUCLEOTIDE SEQUENCE [LARGE SCALE GENOMIC DNA]</scope>
    <source>
        <strain evidence="3 4">DSM 527</strain>
    </source>
</reference>
<keyword evidence="1 2" id="KW-0808">Transferase</keyword>
<dbReference type="EMBL" id="FNBN01000004">
    <property type="protein sequence ID" value="SDG46532.1"/>
    <property type="molecule type" value="Genomic_DNA"/>
</dbReference>
<dbReference type="GO" id="GO:0000287">
    <property type="term" value="F:magnesium ion binding"/>
    <property type="evidence" value="ECO:0007669"/>
    <property type="project" value="UniProtKB-UniRule"/>
</dbReference>
<feature type="active site" evidence="2">
    <location>
        <position position="21"/>
    </location>
</feature>
<feature type="binding site" evidence="2">
    <location>
        <position position="208"/>
    </location>
    <ligand>
        <name>Mg(2+)</name>
        <dbReference type="ChEBI" id="CHEBI:18420"/>
    </ligand>
</feature>
<keyword evidence="2" id="KW-0460">Magnesium</keyword>
<keyword evidence="2" id="KW-0479">Metal-binding</keyword>
<feature type="binding site" evidence="2">
    <location>
        <begin position="66"/>
        <end position="68"/>
    </location>
    <ligand>
        <name>substrate</name>
    </ligand>
</feature>
<feature type="active site" description="Proton acceptor" evidence="2">
    <location>
        <position position="69"/>
    </location>
</feature>
<accession>A0A1G7UG41</accession>
<dbReference type="EC" id="2.5.1.-" evidence="2"/>
<dbReference type="GO" id="GO:0045547">
    <property type="term" value="F:ditrans,polycis-polyprenyl diphosphate synthase [(2E,6E)-farnesyl diphosphate specific] activity"/>
    <property type="evidence" value="ECO:0007669"/>
    <property type="project" value="TreeGrafter"/>
</dbReference>
<feature type="binding site" evidence="2">
    <location>
        <position position="189"/>
    </location>
    <ligand>
        <name>substrate</name>
    </ligand>
</feature>
<feature type="binding site" evidence="2">
    <location>
        <begin position="195"/>
        <end position="197"/>
    </location>
    <ligand>
        <name>substrate</name>
    </ligand>
</feature>